<keyword evidence="10" id="KW-1185">Reference proteome</keyword>
<evidence type="ECO:0000259" key="8">
    <source>
        <dbReference type="PROSITE" id="PS50979"/>
    </source>
</evidence>
<evidence type="ECO:0008006" key="11">
    <source>
        <dbReference type="Google" id="ProtNLM"/>
    </source>
</evidence>
<sequence length="560" mass="55495">MISLWTPPPPPPPTPWGPILVANRGEIAVRIITAAHTLGLPAIAVYVAADADSGHVTAADTAVCLGDDAGAYTDVAALVAAGTSAGAVAVHPGYGFVAEDAGAADAFEAAGIAWVGPTPSTIRVFGSKHGARAEAVAAGVPVLPASGLVADAAAAADAADALGYPVLLKATAGGGGMGQSPAASRAGVAAAFASAASAGASLFGDGRLYVEKLVGAARHVEVQVFGDGAGGVVSLGDRDCSVQRRRQKVVEEAPAPALSAATRARMAAAAVALTARGAYRSAGTVEFLVDAASSAFYFLEVNTRIQVEAGVTEAVTGVDLVAGMLRLARGDPASDWFPALASAAVADGADPPTADGPVTTVPTAGAAVEARVYAESPLHGYRPSPGTLTAMVWPPPSPTLRVDTWASTGCTVSGAFDPLLGKLIASGPTRAAALATLADALSATVVRGVASNLELLSAVVANEAFAAGEYTTALLDGVTPKACAVEVLAPGVQSSLQDHPGRVGLWRVGVSPSGALDAHAMVAANGLLGNEPGAVAMEMTVRGPTLKVHTQTTVVCRARG</sequence>
<reference evidence="9 10" key="1">
    <citation type="submission" date="2017-03" db="EMBL/GenBank/DDBJ databases">
        <title>WGS assembly of Porphyra umbilicalis.</title>
        <authorList>
            <person name="Brawley S.H."/>
            <person name="Blouin N.A."/>
            <person name="Ficko-Blean E."/>
            <person name="Wheeler G.L."/>
            <person name="Lohr M."/>
            <person name="Goodson H.V."/>
            <person name="Jenkins J.W."/>
            <person name="Blaby-Haas C.E."/>
            <person name="Helliwell K.E."/>
            <person name="Chan C."/>
            <person name="Marriage T."/>
            <person name="Bhattacharya D."/>
            <person name="Klein A.S."/>
            <person name="Badis Y."/>
            <person name="Brodie J."/>
            <person name="Cao Y."/>
            <person name="Collen J."/>
            <person name="Dittami S.M."/>
            <person name="Gachon C.M."/>
            <person name="Green B.R."/>
            <person name="Karpowicz S."/>
            <person name="Kim J.W."/>
            <person name="Kudahl U."/>
            <person name="Lin S."/>
            <person name="Michel G."/>
            <person name="Mittag M."/>
            <person name="Olson B.J."/>
            <person name="Pangilinan J."/>
            <person name="Peng Y."/>
            <person name="Qiu H."/>
            <person name="Shu S."/>
            <person name="Singer J.T."/>
            <person name="Smith A.G."/>
            <person name="Sprecher B.N."/>
            <person name="Wagner V."/>
            <person name="Wang W."/>
            <person name="Wang Z.-Y."/>
            <person name="Yan J."/>
            <person name="Yarish C."/>
            <person name="Zoeuner-Riek S."/>
            <person name="Zhuang Y."/>
            <person name="Zou Y."/>
            <person name="Lindquist E.A."/>
            <person name="Grimwood J."/>
            <person name="Barry K."/>
            <person name="Rokhsar D.S."/>
            <person name="Schmutz J."/>
            <person name="Stiller J.W."/>
            <person name="Grossman A.R."/>
            <person name="Prochnik S.E."/>
        </authorList>
    </citation>
    <scope>NUCLEOTIDE SEQUENCE [LARGE SCALE GENOMIC DNA]</scope>
    <source>
        <strain evidence="9">4086291</strain>
    </source>
</reference>
<dbReference type="InterPro" id="IPR005481">
    <property type="entry name" value="BC-like_N"/>
</dbReference>
<evidence type="ECO:0000256" key="3">
    <source>
        <dbReference type="ARBA" id="ARBA00022801"/>
    </source>
</evidence>
<feature type="domain" description="ATP-grasp" evidence="7">
    <location>
        <begin position="132"/>
        <end position="329"/>
    </location>
</feature>
<dbReference type="SMART" id="SM00878">
    <property type="entry name" value="Biotin_carb_C"/>
    <property type="match status" value="1"/>
</dbReference>
<evidence type="ECO:0000256" key="6">
    <source>
        <dbReference type="PROSITE-ProRule" id="PRU00409"/>
    </source>
</evidence>
<evidence type="ECO:0000256" key="1">
    <source>
        <dbReference type="ARBA" id="ARBA00022598"/>
    </source>
</evidence>
<keyword evidence="3" id="KW-0378">Hydrolase</keyword>
<protein>
    <recommendedName>
        <fullName evidence="11">ATP-grasp domain-containing protein</fullName>
    </recommendedName>
</protein>
<evidence type="ECO:0000256" key="4">
    <source>
        <dbReference type="ARBA" id="ARBA00022840"/>
    </source>
</evidence>
<dbReference type="GO" id="GO:0005524">
    <property type="term" value="F:ATP binding"/>
    <property type="evidence" value="ECO:0007669"/>
    <property type="project" value="UniProtKB-UniRule"/>
</dbReference>
<dbReference type="SUPFAM" id="SSF52440">
    <property type="entry name" value="PreATP-grasp domain"/>
    <property type="match status" value="1"/>
</dbReference>
<dbReference type="PANTHER" id="PTHR18866">
    <property type="entry name" value="CARBOXYLASE:PYRUVATE/ACETYL-COA/PROPIONYL-COA CARBOXYLASE"/>
    <property type="match status" value="1"/>
</dbReference>
<keyword evidence="1" id="KW-0436">Ligase</keyword>
<dbReference type="InterPro" id="IPR011764">
    <property type="entry name" value="Biotin_carboxylation_dom"/>
</dbReference>
<dbReference type="EMBL" id="KV918948">
    <property type="protein sequence ID" value="OSX74421.1"/>
    <property type="molecule type" value="Genomic_DNA"/>
</dbReference>
<evidence type="ECO:0000256" key="2">
    <source>
        <dbReference type="ARBA" id="ARBA00022741"/>
    </source>
</evidence>
<evidence type="ECO:0000313" key="10">
    <source>
        <dbReference type="Proteomes" id="UP000218209"/>
    </source>
</evidence>
<dbReference type="InterPro" id="IPR011054">
    <property type="entry name" value="Rudment_hybrid_motif"/>
</dbReference>
<dbReference type="Pfam" id="PF02626">
    <property type="entry name" value="CT_A_B"/>
    <property type="match status" value="1"/>
</dbReference>
<keyword evidence="4 6" id="KW-0067">ATP-binding</keyword>
<dbReference type="InterPro" id="IPR005479">
    <property type="entry name" value="CPAse_ATP-bd"/>
</dbReference>
<dbReference type="PROSITE" id="PS50975">
    <property type="entry name" value="ATP_GRASP"/>
    <property type="match status" value="1"/>
</dbReference>
<dbReference type="PROSITE" id="PS50979">
    <property type="entry name" value="BC"/>
    <property type="match status" value="1"/>
</dbReference>
<name>A0A1X6P0L8_PORUM</name>
<dbReference type="InterPro" id="IPR003778">
    <property type="entry name" value="CT_A_B"/>
</dbReference>
<dbReference type="AlphaFoldDB" id="A0A1X6P0L8"/>
<dbReference type="InterPro" id="IPR050856">
    <property type="entry name" value="Biotin_carboxylase_complex"/>
</dbReference>
<dbReference type="GO" id="GO:0046872">
    <property type="term" value="F:metal ion binding"/>
    <property type="evidence" value="ECO:0007669"/>
    <property type="project" value="InterPro"/>
</dbReference>
<dbReference type="InterPro" id="IPR016185">
    <property type="entry name" value="PreATP-grasp_dom_sf"/>
</dbReference>
<feature type="domain" description="Biotin carboxylation" evidence="8">
    <location>
        <begin position="15"/>
        <end position="480"/>
    </location>
</feature>
<dbReference type="InterPro" id="IPR011761">
    <property type="entry name" value="ATP-grasp"/>
</dbReference>
<dbReference type="GO" id="GO:0016787">
    <property type="term" value="F:hydrolase activity"/>
    <property type="evidence" value="ECO:0007669"/>
    <property type="project" value="UniProtKB-KW"/>
</dbReference>
<evidence type="ECO:0000313" key="9">
    <source>
        <dbReference type="EMBL" id="OSX74421.1"/>
    </source>
</evidence>
<proteinExistence type="predicted"/>
<dbReference type="OrthoDB" id="196847at2759"/>
<dbReference type="Gene3D" id="3.30.470.20">
    <property type="entry name" value="ATP-grasp fold, B domain"/>
    <property type="match status" value="1"/>
</dbReference>
<keyword evidence="5" id="KW-0092">Biotin</keyword>
<dbReference type="GO" id="GO:0016874">
    <property type="term" value="F:ligase activity"/>
    <property type="evidence" value="ECO:0007669"/>
    <property type="project" value="UniProtKB-KW"/>
</dbReference>
<dbReference type="Pfam" id="PF00289">
    <property type="entry name" value="Biotin_carb_N"/>
    <property type="match status" value="1"/>
</dbReference>
<organism evidence="9 10">
    <name type="scientific">Porphyra umbilicalis</name>
    <name type="common">Purple laver</name>
    <name type="synonym">Red alga</name>
    <dbReference type="NCBI Taxonomy" id="2786"/>
    <lineage>
        <taxon>Eukaryota</taxon>
        <taxon>Rhodophyta</taxon>
        <taxon>Bangiophyceae</taxon>
        <taxon>Bangiales</taxon>
        <taxon>Bangiaceae</taxon>
        <taxon>Porphyra</taxon>
    </lineage>
</organism>
<keyword evidence="2 6" id="KW-0547">Nucleotide-binding</keyword>
<dbReference type="SUPFAM" id="SSF51246">
    <property type="entry name" value="Rudiment single hybrid motif"/>
    <property type="match status" value="1"/>
</dbReference>
<accession>A0A1X6P0L8</accession>
<evidence type="ECO:0000256" key="5">
    <source>
        <dbReference type="ARBA" id="ARBA00023267"/>
    </source>
</evidence>
<dbReference type="PROSITE" id="PS00866">
    <property type="entry name" value="CPSASE_1"/>
    <property type="match status" value="1"/>
</dbReference>
<dbReference type="Pfam" id="PF02786">
    <property type="entry name" value="CPSase_L_D2"/>
    <property type="match status" value="1"/>
</dbReference>
<dbReference type="Proteomes" id="UP000218209">
    <property type="component" value="Unassembled WGS sequence"/>
</dbReference>
<dbReference type="PROSITE" id="PS00867">
    <property type="entry name" value="CPSASE_2"/>
    <property type="match status" value="1"/>
</dbReference>
<dbReference type="Pfam" id="PF02785">
    <property type="entry name" value="Biotin_carb_C"/>
    <property type="match status" value="1"/>
</dbReference>
<gene>
    <name evidence="9" type="ORF">BU14_0290s0029</name>
</gene>
<dbReference type="SUPFAM" id="SSF56059">
    <property type="entry name" value="Glutathione synthetase ATP-binding domain-like"/>
    <property type="match status" value="1"/>
</dbReference>
<dbReference type="InterPro" id="IPR005482">
    <property type="entry name" value="Biotin_COase_C"/>
</dbReference>
<evidence type="ECO:0000259" key="7">
    <source>
        <dbReference type="PROSITE" id="PS50975"/>
    </source>
</evidence>
<dbReference type="PANTHER" id="PTHR18866:SF128">
    <property type="entry name" value="UREA AMIDOLYASE"/>
    <property type="match status" value="1"/>
</dbReference>